<name>A0A1I8FBR3_9PLAT</name>
<evidence type="ECO:0000313" key="1">
    <source>
        <dbReference type="Proteomes" id="UP000095280"/>
    </source>
</evidence>
<protein>
    <submittedName>
        <fullName evidence="2">Uncharacterized protein</fullName>
    </submittedName>
</protein>
<sequence length="141" mass="14653">MSAAQQVAAAADCRICRCPVADSDRKISPGAKGDAESSCTRTPASSSACCTLGWCALDAGSYASNPAGSITLPTLIITGTSRPHRRSGSICRFCGRRPGLGKPVTGRAYLGARHQLHTDLATVGVKLATKDLMQWFAASQV</sequence>
<dbReference type="SUPFAM" id="SSF53474">
    <property type="entry name" value="alpha/beta-Hydrolases"/>
    <property type="match status" value="1"/>
</dbReference>
<reference evidence="2" key="1">
    <citation type="submission" date="2016-11" db="UniProtKB">
        <authorList>
            <consortium name="WormBaseParasite"/>
        </authorList>
    </citation>
    <scope>IDENTIFICATION</scope>
</reference>
<dbReference type="AlphaFoldDB" id="A0A1I8FBR3"/>
<evidence type="ECO:0000313" key="2">
    <source>
        <dbReference type="WBParaSite" id="maker-unitig_26982-snap-gene-0.1-mRNA-1"/>
    </source>
</evidence>
<dbReference type="Proteomes" id="UP000095280">
    <property type="component" value="Unplaced"/>
</dbReference>
<dbReference type="WBParaSite" id="maker-unitig_26982-snap-gene-0.1-mRNA-1">
    <property type="protein sequence ID" value="maker-unitig_26982-snap-gene-0.1-mRNA-1"/>
    <property type="gene ID" value="maker-unitig_26982-snap-gene-0.1"/>
</dbReference>
<organism evidence="1 2">
    <name type="scientific">Macrostomum lignano</name>
    <dbReference type="NCBI Taxonomy" id="282301"/>
    <lineage>
        <taxon>Eukaryota</taxon>
        <taxon>Metazoa</taxon>
        <taxon>Spiralia</taxon>
        <taxon>Lophotrochozoa</taxon>
        <taxon>Platyhelminthes</taxon>
        <taxon>Rhabditophora</taxon>
        <taxon>Macrostomorpha</taxon>
        <taxon>Macrostomida</taxon>
        <taxon>Macrostomidae</taxon>
        <taxon>Macrostomum</taxon>
    </lineage>
</organism>
<dbReference type="InterPro" id="IPR029058">
    <property type="entry name" value="AB_hydrolase_fold"/>
</dbReference>
<accession>A0A1I8FBR3</accession>
<keyword evidence="1" id="KW-1185">Reference proteome</keyword>
<proteinExistence type="predicted"/>